<evidence type="ECO:0000256" key="1">
    <source>
        <dbReference type="SAM" id="MobiDB-lite"/>
    </source>
</evidence>
<sequence length="256" mass="28251">MTVEVLTVVPEDSPGRGLLRYHNEQSGCTFLVAGPRAQPALWKRYLDGALGVYRHFGVESALRYDAVRDGGSTPLFFTAIDPSGEMVAGVRSQGPYTSVNQVHELSAWQGFAGATDLRLVIANRIPAGVVEAKGAWVARDAPHRSALSAAISRIALHGTRLLGARYGFATVGSFTVERHRASGGRRDAAAPAVPYPDERYQTVPVWWDTRTYRTFAEPSQRQLIRSEQRALGLPPTRRPQPCRRRSFGMRTRHRDG</sequence>
<name>A0ABP9JV69_9NOCA</name>
<gene>
    <name evidence="2" type="ORF">GCM10023318_04800</name>
</gene>
<feature type="region of interest" description="Disordered" evidence="1">
    <location>
        <begin position="232"/>
        <end position="256"/>
    </location>
</feature>
<accession>A0ABP9JV69</accession>
<protein>
    <submittedName>
        <fullName evidence="2">Uncharacterized protein</fullName>
    </submittedName>
</protein>
<dbReference type="RefSeq" id="WP_345493321.1">
    <property type="nucleotide sequence ID" value="NZ_BAABJM010000001.1"/>
</dbReference>
<feature type="compositionally biased region" description="Basic residues" evidence="1">
    <location>
        <begin position="240"/>
        <end position="256"/>
    </location>
</feature>
<dbReference type="Proteomes" id="UP001500603">
    <property type="component" value="Unassembled WGS sequence"/>
</dbReference>
<dbReference type="EMBL" id="BAABJM010000001">
    <property type="protein sequence ID" value="GAA5043346.1"/>
    <property type="molecule type" value="Genomic_DNA"/>
</dbReference>
<proteinExistence type="predicted"/>
<evidence type="ECO:0000313" key="3">
    <source>
        <dbReference type="Proteomes" id="UP001500603"/>
    </source>
</evidence>
<comment type="caution">
    <text evidence="2">The sequence shown here is derived from an EMBL/GenBank/DDBJ whole genome shotgun (WGS) entry which is preliminary data.</text>
</comment>
<keyword evidence="3" id="KW-1185">Reference proteome</keyword>
<organism evidence="2 3">
    <name type="scientific">Nocardia callitridis</name>
    <dbReference type="NCBI Taxonomy" id="648753"/>
    <lineage>
        <taxon>Bacteria</taxon>
        <taxon>Bacillati</taxon>
        <taxon>Actinomycetota</taxon>
        <taxon>Actinomycetes</taxon>
        <taxon>Mycobacteriales</taxon>
        <taxon>Nocardiaceae</taxon>
        <taxon>Nocardia</taxon>
    </lineage>
</organism>
<reference evidence="3" key="1">
    <citation type="journal article" date="2019" name="Int. J. Syst. Evol. Microbiol.">
        <title>The Global Catalogue of Microorganisms (GCM) 10K type strain sequencing project: providing services to taxonomists for standard genome sequencing and annotation.</title>
        <authorList>
            <consortium name="The Broad Institute Genomics Platform"/>
            <consortium name="The Broad Institute Genome Sequencing Center for Infectious Disease"/>
            <person name="Wu L."/>
            <person name="Ma J."/>
        </authorList>
    </citation>
    <scope>NUCLEOTIDE SEQUENCE [LARGE SCALE GENOMIC DNA]</scope>
    <source>
        <strain evidence="3">JCM 18298</strain>
    </source>
</reference>
<evidence type="ECO:0000313" key="2">
    <source>
        <dbReference type="EMBL" id="GAA5043346.1"/>
    </source>
</evidence>